<keyword evidence="6" id="KW-1185">Reference proteome</keyword>
<proteinExistence type="predicted"/>
<dbReference type="PANTHER" id="PTHR43110">
    <property type="entry name" value="THIOL PEROXIDASE"/>
    <property type="match status" value="1"/>
</dbReference>
<keyword evidence="1" id="KW-0560">Oxidoreductase</keyword>
<feature type="domain" description="Alkyl hydroperoxide reductase subunit C/ Thiol specific antioxidant" evidence="4">
    <location>
        <begin position="23"/>
        <end position="127"/>
    </location>
</feature>
<dbReference type="InterPro" id="IPR036249">
    <property type="entry name" value="Thioredoxin-like_sf"/>
</dbReference>
<dbReference type="SUPFAM" id="SSF52833">
    <property type="entry name" value="Thioredoxin-like"/>
    <property type="match status" value="1"/>
</dbReference>
<keyword evidence="3" id="KW-0676">Redox-active center</keyword>
<organism evidence="5 6">
    <name type="scientific">Litorihabitans aurantiacus</name>
    <dbReference type="NCBI Taxonomy" id="1930061"/>
    <lineage>
        <taxon>Bacteria</taxon>
        <taxon>Bacillati</taxon>
        <taxon>Actinomycetota</taxon>
        <taxon>Actinomycetes</taxon>
        <taxon>Micrococcales</taxon>
        <taxon>Beutenbergiaceae</taxon>
        <taxon>Litorihabitans</taxon>
    </lineage>
</organism>
<dbReference type="InterPro" id="IPR050455">
    <property type="entry name" value="Tpx_Peroxidase_subfamily"/>
</dbReference>
<evidence type="ECO:0000313" key="5">
    <source>
        <dbReference type="EMBL" id="GMA31022.1"/>
    </source>
</evidence>
<dbReference type="Gene3D" id="3.40.30.10">
    <property type="entry name" value="Glutaredoxin"/>
    <property type="match status" value="1"/>
</dbReference>
<evidence type="ECO:0000256" key="1">
    <source>
        <dbReference type="ARBA" id="ARBA00022559"/>
    </source>
</evidence>
<evidence type="ECO:0000259" key="4">
    <source>
        <dbReference type="Pfam" id="PF00578"/>
    </source>
</evidence>
<dbReference type="PANTHER" id="PTHR43110:SF1">
    <property type="entry name" value="THIOL PEROXIDASE"/>
    <property type="match status" value="1"/>
</dbReference>
<dbReference type="InterPro" id="IPR000866">
    <property type="entry name" value="AhpC/TSA"/>
</dbReference>
<protein>
    <recommendedName>
        <fullName evidence="4">Alkyl hydroperoxide reductase subunit C/ Thiol specific antioxidant domain-containing protein</fullName>
    </recommendedName>
</protein>
<evidence type="ECO:0000256" key="3">
    <source>
        <dbReference type="ARBA" id="ARBA00023284"/>
    </source>
</evidence>
<dbReference type="RefSeq" id="WP_284249845.1">
    <property type="nucleotide sequence ID" value="NZ_BSUM01000001.1"/>
</dbReference>
<keyword evidence="1" id="KW-0575">Peroxidase</keyword>
<dbReference type="Pfam" id="PF00578">
    <property type="entry name" value="AhpC-TSA"/>
    <property type="match status" value="1"/>
</dbReference>
<reference evidence="5" key="1">
    <citation type="journal article" date="2014" name="Int. J. Syst. Evol. Microbiol.">
        <title>Complete genome sequence of Corynebacterium casei LMG S-19264T (=DSM 44701T), isolated from a smear-ripened cheese.</title>
        <authorList>
            <consortium name="US DOE Joint Genome Institute (JGI-PGF)"/>
            <person name="Walter F."/>
            <person name="Albersmeier A."/>
            <person name="Kalinowski J."/>
            <person name="Ruckert C."/>
        </authorList>
    </citation>
    <scope>NUCLEOTIDE SEQUENCE</scope>
    <source>
        <strain evidence="5">NBRC 112290</strain>
    </source>
</reference>
<gene>
    <name evidence="5" type="ORF">GCM10025875_10140</name>
</gene>
<evidence type="ECO:0000313" key="6">
    <source>
        <dbReference type="Proteomes" id="UP001157161"/>
    </source>
</evidence>
<dbReference type="AlphaFoldDB" id="A0AA37XDT4"/>
<dbReference type="EMBL" id="BSUM01000001">
    <property type="protein sequence ID" value="GMA31022.1"/>
    <property type="molecule type" value="Genomic_DNA"/>
</dbReference>
<dbReference type="Proteomes" id="UP001157161">
    <property type="component" value="Unassembled WGS sequence"/>
</dbReference>
<keyword evidence="2" id="KW-0049">Antioxidant</keyword>
<comment type="caution">
    <text evidence="5">The sequence shown here is derived from an EMBL/GenBank/DDBJ whole genome shotgun (WGS) entry which is preliminary data.</text>
</comment>
<sequence length="160" mass="16407">MTDVGAGAGARSAVAVDLALPFGRRVTSRDLAGAPSLLVLVPGAFTPVCATELRDLDAALPRLRPARVLVVSCDTAATLEAWRVHEGAGVEVASDHWPHGALARSLDAFDDATGWARRHTVLLDGTGVEVWRDAAPGGRARDVGLAVAAVRALAAGSVTA</sequence>
<evidence type="ECO:0000256" key="2">
    <source>
        <dbReference type="ARBA" id="ARBA00022862"/>
    </source>
</evidence>
<name>A0AA37XDT4_9MICO</name>
<accession>A0AA37XDT4</accession>
<dbReference type="GO" id="GO:0004601">
    <property type="term" value="F:peroxidase activity"/>
    <property type="evidence" value="ECO:0007669"/>
    <property type="project" value="UniProtKB-KW"/>
</dbReference>
<reference evidence="5" key="2">
    <citation type="submission" date="2023-02" db="EMBL/GenBank/DDBJ databases">
        <authorList>
            <person name="Sun Q."/>
            <person name="Mori K."/>
        </authorList>
    </citation>
    <scope>NUCLEOTIDE SEQUENCE</scope>
    <source>
        <strain evidence="5">NBRC 112290</strain>
    </source>
</reference>